<dbReference type="EMBL" id="JACHDE010000011">
    <property type="protein sequence ID" value="MBB5403061.1"/>
    <property type="molecule type" value="Genomic_DNA"/>
</dbReference>
<organism evidence="4 5">
    <name type="scientific">Paraburkholderia youngii</name>
    <dbReference type="NCBI Taxonomy" id="2782701"/>
    <lineage>
        <taxon>Bacteria</taxon>
        <taxon>Pseudomonadati</taxon>
        <taxon>Pseudomonadota</taxon>
        <taxon>Betaproteobacteria</taxon>
        <taxon>Burkholderiales</taxon>
        <taxon>Burkholderiaceae</taxon>
        <taxon>Paraburkholderia</taxon>
    </lineage>
</organism>
<comment type="caution">
    <text evidence="4">The sequence shown here is derived from an EMBL/GenBank/DDBJ whole genome shotgun (WGS) entry which is preliminary data.</text>
</comment>
<dbReference type="InterPro" id="IPR004045">
    <property type="entry name" value="Glutathione_S-Trfase_N"/>
</dbReference>
<dbReference type="InterPro" id="IPR010987">
    <property type="entry name" value="Glutathione-S-Trfase_C-like"/>
</dbReference>
<dbReference type="EC" id="2.5.1.18" evidence="4"/>
<evidence type="ECO:0000259" key="2">
    <source>
        <dbReference type="PROSITE" id="PS50404"/>
    </source>
</evidence>
<dbReference type="RefSeq" id="WP_184227542.1">
    <property type="nucleotide sequence ID" value="NZ_JACHDE010000011.1"/>
</dbReference>
<dbReference type="Proteomes" id="UP000592820">
    <property type="component" value="Unassembled WGS sequence"/>
</dbReference>
<dbReference type="Pfam" id="PF00043">
    <property type="entry name" value="GST_C"/>
    <property type="match status" value="1"/>
</dbReference>
<dbReference type="SFLD" id="SFLDG00358">
    <property type="entry name" value="Main_(cytGST)"/>
    <property type="match status" value="1"/>
</dbReference>
<dbReference type="InterPro" id="IPR036282">
    <property type="entry name" value="Glutathione-S-Trfase_C_sf"/>
</dbReference>
<dbReference type="InterPro" id="IPR040079">
    <property type="entry name" value="Glutathione_S-Trfase"/>
</dbReference>
<keyword evidence="4" id="KW-0808">Transferase</keyword>
<dbReference type="SFLD" id="SFLDS00019">
    <property type="entry name" value="Glutathione_Transferase_(cytos"/>
    <property type="match status" value="1"/>
</dbReference>
<reference evidence="4 5" key="1">
    <citation type="submission" date="2020-08" db="EMBL/GenBank/DDBJ databases">
        <title>Genomic Encyclopedia of Type Strains, Phase IV (KMG-V): Genome sequencing to study the core and pangenomes of soil and plant-associated prokaryotes.</title>
        <authorList>
            <person name="Whitman W."/>
        </authorList>
    </citation>
    <scope>NUCLEOTIDE SEQUENCE [LARGE SCALE GENOMIC DNA]</scope>
    <source>
        <strain evidence="4 5">JPY162</strain>
    </source>
</reference>
<dbReference type="PROSITE" id="PS50405">
    <property type="entry name" value="GST_CTER"/>
    <property type="match status" value="1"/>
</dbReference>
<dbReference type="AlphaFoldDB" id="A0A7W8LCC5"/>
<dbReference type="Pfam" id="PF02798">
    <property type="entry name" value="GST_N"/>
    <property type="match status" value="1"/>
</dbReference>
<evidence type="ECO:0000259" key="3">
    <source>
        <dbReference type="PROSITE" id="PS50405"/>
    </source>
</evidence>
<dbReference type="SUPFAM" id="SSF52833">
    <property type="entry name" value="Thioredoxin-like"/>
    <property type="match status" value="1"/>
</dbReference>
<dbReference type="InterPro" id="IPR036249">
    <property type="entry name" value="Thioredoxin-like_sf"/>
</dbReference>
<comment type="similarity">
    <text evidence="1">Belongs to the GST superfamily.</text>
</comment>
<dbReference type="CDD" id="cd03057">
    <property type="entry name" value="GST_N_Beta"/>
    <property type="match status" value="1"/>
</dbReference>
<dbReference type="GO" id="GO:0004364">
    <property type="term" value="F:glutathione transferase activity"/>
    <property type="evidence" value="ECO:0007669"/>
    <property type="project" value="UniProtKB-EC"/>
</dbReference>
<name>A0A7W8LCC5_9BURK</name>
<evidence type="ECO:0000313" key="4">
    <source>
        <dbReference type="EMBL" id="MBB5403061.1"/>
    </source>
</evidence>
<dbReference type="SFLD" id="SFLDG01150">
    <property type="entry name" value="Main.1:_Beta-like"/>
    <property type="match status" value="1"/>
</dbReference>
<dbReference type="CDD" id="cd03188">
    <property type="entry name" value="GST_C_Beta"/>
    <property type="match status" value="1"/>
</dbReference>
<dbReference type="SUPFAM" id="SSF47616">
    <property type="entry name" value="GST C-terminal domain-like"/>
    <property type="match status" value="1"/>
</dbReference>
<dbReference type="PANTHER" id="PTHR44051">
    <property type="entry name" value="GLUTATHIONE S-TRANSFERASE-RELATED"/>
    <property type="match status" value="1"/>
</dbReference>
<dbReference type="Gene3D" id="1.20.1050.10">
    <property type="match status" value="1"/>
</dbReference>
<dbReference type="PANTHER" id="PTHR44051:SF8">
    <property type="entry name" value="GLUTATHIONE S-TRANSFERASE GSTA"/>
    <property type="match status" value="1"/>
</dbReference>
<evidence type="ECO:0000256" key="1">
    <source>
        <dbReference type="RuleBase" id="RU003494"/>
    </source>
</evidence>
<evidence type="ECO:0000313" key="5">
    <source>
        <dbReference type="Proteomes" id="UP000592820"/>
    </source>
</evidence>
<dbReference type="Gene3D" id="3.40.30.10">
    <property type="entry name" value="Glutaredoxin"/>
    <property type="match status" value="1"/>
</dbReference>
<feature type="domain" description="GST C-terminal" evidence="3">
    <location>
        <begin position="84"/>
        <end position="195"/>
    </location>
</feature>
<feature type="domain" description="GST N-terminal" evidence="2">
    <location>
        <begin position="1"/>
        <end position="81"/>
    </location>
</feature>
<accession>A0A7W8LCC5</accession>
<proteinExistence type="inferred from homology"/>
<gene>
    <name evidence="4" type="ORF">HDG41_005147</name>
</gene>
<dbReference type="PROSITE" id="PS50404">
    <property type="entry name" value="GST_NTER"/>
    <property type="match status" value="1"/>
</dbReference>
<dbReference type="InterPro" id="IPR004046">
    <property type="entry name" value="GST_C"/>
</dbReference>
<protein>
    <submittedName>
        <fullName evidence="4">Glutathione S-transferase</fullName>
        <ecNumber evidence="4">2.5.1.18</ecNumber>
    </submittedName>
</protein>
<sequence>MKLYYSPGACSLADHIAMHEADLTFDRVRVDLKSKETETGEQFDQINPKSYVPTLEMDDGQRLTENIAILSWVAQRKPALAPNSEPGNLRLLEMLAFISTEIHKQFGRVFKPTSDAEATAAREKLGQRFQLIATMFKGDYLFGSEASVADAYLFTMLLWAQKVGIEVPEKLRTFAERMRARPAVQLAMKHEGLES</sequence>